<accession>A0AAE3MFB2</accession>
<dbReference type="Pfam" id="PF04616">
    <property type="entry name" value="Glyco_hydro_43"/>
    <property type="match status" value="1"/>
</dbReference>
<evidence type="ECO:0000313" key="5">
    <source>
        <dbReference type="EMBL" id="MCW3806928.1"/>
    </source>
</evidence>
<evidence type="ECO:0000256" key="4">
    <source>
        <dbReference type="RuleBase" id="RU361187"/>
    </source>
</evidence>
<sequence>MKMKCGVLVVVQVMLFFTSCGFTGSKKIEINQYNQSFKPGEVWLDNDSVHINAHGGGILFHDGVYYWFGEHKTSGQDGFVSLFGISCYSSKDLYNWTNEGIALSNEEDPESEITRGCVMERPKVIFNKATKQFVMWFHLELKGRGYEAARTAVAVSDKITGPYTFVKSYRPNANTWPENFDEENKVGITQWNKDWWTDEWRNEVDNGLFVRRDFKGGQMSRDMTLFVDDDEKAYLVYSSEENLTIHIAELNKNYTGFTGKWVRAFPGDHNEAPAIFKYAGKYYMITSGCTGWAPNKARMSVANAVLGPWKMIGNPCVGADADITFHSQSTFVLPVNNMDGTFIFMGDRWKPENQRDSRYIWLPIVFNNDKPEIRWMDEWDLSFFSLEINNLN</sequence>
<protein>
    <submittedName>
        <fullName evidence="5">Glycoside hydrolase family 43 protein</fullName>
    </submittedName>
</protein>
<dbReference type="PROSITE" id="PS51257">
    <property type="entry name" value="PROKAR_LIPOPROTEIN"/>
    <property type="match status" value="1"/>
</dbReference>
<dbReference type="PANTHER" id="PTHR22925">
    <property type="entry name" value="GLYCOSYL HYDROLASE 43 FAMILY MEMBER"/>
    <property type="match status" value="1"/>
</dbReference>
<dbReference type="InterPro" id="IPR023296">
    <property type="entry name" value="Glyco_hydro_beta-prop_sf"/>
</dbReference>
<comment type="similarity">
    <text evidence="1 4">Belongs to the glycosyl hydrolase 43 family.</text>
</comment>
<dbReference type="RefSeq" id="WP_301200842.1">
    <property type="nucleotide sequence ID" value="NZ_JAPDPI010000033.1"/>
</dbReference>
<dbReference type="AlphaFoldDB" id="A0AAE3MFB2"/>
<keyword evidence="3 4" id="KW-0326">Glycosidase</keyword>
<dbReference type="CDD" id="cd18825">
    <property type="entry name" value="GH43_CtGH43-like"/>
    <property type="match status" value="1"/>
</dbReference>
<keyword evidence="6" id="KW-1185">Reference proteome</keyword>
<dbReference type="SUPFAM" id="SSF75005">
    <property type="entry name" value="Arabinanase/levansucrase/invertase"/>
    <property type="match status" value="1"/>
</dbReference>
<dbReference type="GO" id="GO:0005975">
    <property type="term" value="P:carbohydrate metabolic process"/>
    <property type="evidence" value="ECO:0007669"/>
    <property type="project" value="InterPro"/>
</dbReference>
<evidence type="ECO:0000256" key="2">
    <source>
        <dbReference type="ARBA" id="ARBA00022801"/>
    </source>
</evidence>
<evidence type="ECO:0000256" key="1">
    <source>
        <dbReference type="ARBA" id="ARBA00009865"/>
    </source>
</evidence>
<name>A0AAE3MFB2_9BACT</name>
<dbReference type="Gene3D" id="2.115.10.20">
    <property type="entry name" value="Glycosyl hydrolase domain, family 43"/>
    <property type="match status" value="1"/>
</dbReference>
<comment type="caution">
    <text evidence="5">The sequence shown here is derived from an EMBL/GenBank/DDBJ whole genome shotgun (WGS) entry which is preliminary data.</text>
</comment>
<dbReference type="PANTHER" id="PTHR22925:SF3">
    <property type="entry name" value="GLYCOSYL HYDROLASE FAMILY PROTEIN 43"/>
    <property type="match status" value="1"/>
</dbReference>
<proteinExistence type="inferred from homology"/>
<evidence type="ECO:0000313" key="6">
    <source>
        <dbReference type="Proteomes" id="UP001207408"/>
    </source>
</evidence>
<dbReference type="GO" id="GO:0004553">
    <property type="term" value="F:hydrolase activity, hydrolyzing O-glycosyl compounds"/>
    <property type="evidence" value="ECO:0007669"/>
    <property type="project" value="InterPro"/>
</dbReference>
<dbReference type="Proteomes" id="UP001207408">
    <property type="component" value="Unassembled WGS sequence"/>
</dbReference>
<reference evidence="5" key="1">
    <citation type="submission" date="2022-10" db="EMBL/GenBank/DDBJ databases">
        <authorList>
            <person name="Yu W.X."/>
        </authorList>
    </citation>
    <scope>NUCLEOTIDE SEQUENCE</scope>
    <source>
        <strain evidence="5">D04</strain>
    </source>
</reference>
<gene>
    <name evidence="5" type="ORF">OM074_14930</name>
</gene>
<keyword evidence="2 4" id="KW-0378">Hydrolase</keyword>
<organism evidence="5 6">
    <name type="scientific">Plebeiibacterium marinum</name>
    <dbReference type="NCBI Taxonomy" id="2992111"/>
    <lineage>
        <taxon>Bacteria</taxon>
        <taxon>Pseudomonadati</taxon>
        <taxon>Bacteroidota</taxon>
        <taxon>Bacteroidia</taxon>
        <taxon>Marinilabiliales</taxon>
        <taxon>Marinilabiliaceae</taxon>
        <taxon>Plebeiibacterium</taxon>
    </lineage>
</organism>
<dbReference type="InterPro" id="IPR006710">
    <property type="entry name" value="Glyco_hydro_43"/>
</dbReference>
<dbReference type="EMBL" id="JAPDPI010000033">
    <property type="protein sequence ID" value="MCW3806928.1"/>
    <property type="molecule type" value="Genomic_DNA"/>
</dbReference>
<evidence type="ECO:0000256" key="3">
    <source>
        <dbReference type="ARBA" id="ARBA00023295"/>
    </source>
</evidence>